<reference evidence="2 3" key="1">
    <citation type="journal article" date="2013" name="Int. J. Syst. Evol. Microbiol.">
        <title>Roseomonas aerophila sp. nov., isolated from air.</title>
        <authorList>
            <person name="Kim S.J."/>
            <person name="Weon H.Y."/>
            <person name="Ahn J.H."/>
            <person name="Hong S.B."/>
            <person name="Seok S.J."/>
            <person name="Whang K.S."/>
            <person name="Kwon S.W."/>
        </authorList>
    </citation>
    <scope>NUCLEOTIDE SEQUENCE [LARGE SCALE GENOMIC DNA]</scope>
    <source>
        <strain evidence="2 3">NBRC 108923</strain>
    </source>
</reference>
<dbReference type="SUPFAM" id="SSF53474">
    <property type="entry name" value="alpha/beta-Hydrolases"/>
    <property type="match status" value="1"/>
</dbReference>
<feature type="compositionally biased region" description="Polar residues" evidence="1">
    <location>
        <begin position="13"/>
        <end position="22"/>
    </location>
</feature>
<evidence type="ECO:0000313" key="3">
    <source>
        <dbReference type="Proteomes" id="UP000626026"/>
    </source>
</evidence>
<sequence>MTTPLSPIPRSASMATRTQPRGSSFDDAAWMGLLEDDSALLRQARPGQLDQPYGTAAWNQWDLFPAADPHRPCLVLLHGAERPEHEWKAGDWRRCSALAEGLRAHGWASALPGRGLSPAVSPTRIVRDTHKALDWLGAHGAQHGISGPVVLAGWGAGADLAALLLDHPLVKAGVGICGLYDLETAPVCATELEVIALSPVRLPVVGKPFIIAHDGGETAAAAAAWHAARQQGGGTGRMIGLPGQGTARLLDSLRAPDGALCRAVLDLVG</sequence>
<dbReference type="GO" id="GO:0016787">
    <property type="term" value="F:hydrolase activity"/>
    <property type="evidence" value="ECO:0007669"/>
    <property type="project" value="UniProtKB-KW"/>
</dbReference>
<dbReference type="Proteomes" id="UP000626026">
    <property type="component" value="Unassembled WGS sequence"/>
</dbReference>
<evidence type="ECO:0000313" key="2">
    <source>
        <dbReference type="EMBL" id="MBC9210084.1"/>
    </source>
</evidence>
<keyword evidence="3" id="KW-1185">Reference proteome</keyword>
<protein>
    <submittedName>
        <fullName evidence="2">Alpha/beta hydrolase</fullName>
    </submittedName>
</protein>
<name>A0ABR7RVB1_9PROT</name>
<accession>A0ABR7RVB1</accession>
<proteinExistence type="predicted"/>
<feature type="region of interest" description="Disordered" evidence="1">
    <location>
        <begin position="1"/>
        <end position="23"/>
    </location>
</feature>
<evidence type="ECO:0000256" key="1">
    <source>
        <dbReference type="SAM" id="MobiDB-lite"/>
    </source>
</evidence>
<organism evidence="2 3">
    <name type="scientific">Teichococcus aerophilus</name>
    <dbReference type="NCBI Taxonomy" id="1224513"/>
    <lineage>
        <taxon>Bacteria</taxon>
        <taxon>Pseudomonadati</taxon>
        <taxon>Pseudomonadota</taxon>
        <taxon>Alphaproteobacteria</taxon>
        <taxon>Acetobacterales</taxon>
        <taxon>Roseomonadaceae</taxon>
        <taxon>Roseomonas</taxon>
    </lineage>
</organism>
<keyword evidence="2" id="KW-0378">Hydrolase</keyword>
<comment type="caution">
    <text evidence="2">The sequence shown here is derived from an EMBL/GenBank/DDBJ whole genome shotgun (WGS) entry which is preliminary data.</text>
</comment>
<dbReference type="Gene3D" id="3.40.50.1820">
    <property type="entry name" value="alpha/beta hydrolase"/>
    <property type="match status" value="1"/>
</dbReference>
<gene>
    <name evidence="2" type="ORF">IBL26_24880</name>
</gene>
<dbReference type="InterPro" id="IPR029058">
    <property type="entry name" value="AB_hydrolase_fold"/>
</dbReference>
<dbReference type="RefSeq" id="WP_187787197.1">
    <property type="nucleotide sequence ID" value="NZ_JACTVA010000099.1"/>
</dbReference>
<dbReference type="EMBL" id="JACTVA010000099">
    <property type="protein sequence ID" value="MBC9210084.1"/>
    <property type="molecule type" value="Genomic_DNA"/>
</dbReference>